<evidence type="ECO:0000313" key="1">
    <source>
        <dbReference type="EMBL" id="CAD7052874.1"/>
    </source>
</evidence>
<gene>
    <name evidence="1" type="ORF">REJC140_01916</name>
</gene>
<keyword evidence="2" id="KW-1185">Reference proteome</keyword>
<proteinExistence type="predicted"/>
<protein>
    <submittedName>
        <fullName evidence="1">GNAT family N-acetyltransferase</fullName>
    </submittedName>
</protein>
<comment type="caution">
    <text evidence="1">The sequence shown here is derived from an EMBL/GenBank/DDBJ whole genome shotgun (WGS) entry which is preliminary data.</text>
</comment>
<evidence type="ECO:0000313" key="2">
    <source>
        <dbReference type="Proteomes" id="UP000606921"/>
    </source>
</evidence>
<name>A0ABN7JXT3_9HYPH</name>
<dbReference type="InterPro" id="IPR016181">
    <property type="entry name" value="Acyl_CoA_acyltransferase"/>
</dbReference>
<reference evidence="1 2" key="1">
    <citation type="submission" date="2020-11" db="EMBL/GenBank/DDBJ databases">
        <authorList>
            <person name="Lassalle F."/>
        </authorList>
    </citation>
    <scope>NUCLEOTIDE SEQUENCE [LARGE SCALE GENOMIC DNA]</scope>
    <source>
        <strain evidence="1 2">JC140</strain>
    </source>
</reference>
<accession>A0ABN7JXT3</accession>
<sequence length="367" mass="39574">MAEIRALREEDIPAVAGLFHGIFRRGEPPPPGVLLDDLRAVYLEDTAVDPQLPSLVHVEDGHIRGFIGRHALPMVLNDRPLRMALCSSIMVDHAKAGPLAGAKLLKSALGGPQDLSFTDTASDVSLRMWRGLGAAALPQYSLDWIRVVNPAAALADAAAHRLPFLRHAAPLARFADRRFRRNRGEAVRWSGMGPTPSRNGTVTRPLDVEEFAAIFDTCTRRFAFRPGWPPEAIAAFVRKAMPKPSFGEAVIGGVFDRRETPIGAFFYHLRRQSTARVLQLLALPGQEGPVLDATLADAAARGASTVRGRMQPALMEAMLGRRLALFHASASIIHSRDPAITAACAGDACLGGLVGEQWSRLIGGETG</sequence>
<dbReference type="SUPFAM" id="SSF55729">
    <property type="entry name" value="Acyl-CoA N-acyltransferases (Nat)"/>
    <property type="match status" value="1"/>
</dbReference>
<dbReference type="Proteomes" id="UP000606921">
    <property type="component" value="Unassembled WGS sequence"/>
</dbReference>
<dbReference type="EMBL" id="CABFWF030000018">
    <property type="protein sequence ID" value="CAD7052874.1"/>
    <property type="molecule type" value="Genomic_DNA"/>
</dbReference>
<organism evidence="1 2">
    <name type="scientific">Pseudorhizobium endolithicum</name>
    <dbReference type="NCBI Taxonomy" id="1191678"/>
    <lineage>
        <taxon>Bacteria</taxon>
        <taxon>Pseudomonadati</taxon>
        <taxon>Pseudomonadota</taxon>
        <taxon>Alphaproteobacteria</taxon>
        <taxon>Hyphomicrobiales</taxon>
        <taxon>Rhizobiaceae</taxon>
        <taxon>Rhizobium/Agrobacterium group</taxon>
        <taxon>Pseudorhizobium</taxon>
    </lineage>
</organism>
<dbReference type="RefSeq" id="WP_142593915.1">
    <property type="nucleotide sequence ID" value="NZ_CABFWF030000018.1"/>
</dbReference>